<feature type="non-terminal residue" evidence="1">
    <location>
        <position position="1"/>
    </location>
</feature>
<proteinExistence type="predicted"/>
<dbReference type="AlphaFoldDB" id="A0AAD4XEK8"/>
<accession>A0AAD4XEK8</accession>
<sequence length="56" mass="6257">GKANTAEASENSSGTEGWITVKRKKKYPGRDTKVFKDATDTGYYKGLARKFSRLQN</sequence>
<comment type="caution">
    <text evidence="1">The sequence shown here is derived from an EMBL/GenBank/DDBJ whole genome shotgun (WGS) entry which is preliminary data.</text>
</comment>
<evidence type="ECO:0000313" key="1">
    <source>
        <dbReference type="EMBL" id="KAI3907634.1"/>
    </source>
</evidence>
<keyword evidence="2" id="KW-1185">Reference proteome</keyword>
<gene>
    <name evidence="1" type="ORF">MKW98_016278</name>
</gene>
<organism evidence="1 2">
    <name type="scientific">Papaver atlanticum</name>
    <dbReference type="NCBI Taxonomy" id="357466"/>
    <lineage>
        <taxon>Eukaryota</taxon>
        <taxon>Viridiplantae</taxon>
        <taxon>Streptophyta</taxon>
        <taxon>Embryophyta</taxon>
        <taxon>Tracheophyta</taxon>
        <taxon>Spermatophyta</taxon>
        <taxon>Magnoliopsida</taxon>
        <taxon>Ranunculales</taxon>
        <taxon>Papaveraceae</taxon>
        <taxon>Papaveroideae</taxon>
        <taxon>Papaver</taxon>
    </lineage>
</organism>
<dbReference type="Proteomes" id="UP001202328">
    <property type="component" value="Unassembled WGS sequence"/>
</dbReference>
<reference evidence="1" key="1">
    <citation type="submission" date="2022-04" db="EMBL/GenBank/DDBJ databases">
        <title>A functionally conserved STORR gene fusion in Papaver species that diverged 16.8 million years ago.</title>
        <authorList>
            <person name="Catania T."/>
        </authorList>
    </citation>
    <scope>NUCLEOTIDE SEQUENCE</scope>
    <source>
        <strain evidence="1">S-188037</strain>
    </source>
</reference>
<evidence type="ECO:0000313" key="2">
    <source>
        <dbReference type="Proteomes" id="UP001202328"/>
    </source>
</evidence>
<dbReference type="EMBL" id="JAJJMB010010581">
    <property type="protein sequence ID" value="KAI3907634.1"/>
    <property type="molecule type" value="Genomic_DNA"/>
</dbReference>
<name>A0AAD4XEK8_9MAGN</name>
<protein>
    <submittedName>
        <fullName evidence="1">Uncharacterized protein</fullName>
    </submittedName>
</protein>